<evidence type="ECO:0000256" key="2">
    <source>
        <dbReference type="ARBA" id="ARBA00022691"/>
    </source>
</evidence>
<dbReference type="CDD" id="cd01335">
    <property type="entry name" value="Radical_SAM"/>
    <property type="match status" value="1"/>
</dbReference>
<dbReference type="GO" id="GO:0046872">
    <property type="term" value="F:metal ion binding"/>
    <property type="evidence" value="ECO:0007669"/>
    <property type="project" value="UniProtKB-KW"/>
</dbReference>
<organism evidence="6 7">
    <name type="scientific">Allochromatium vinosum (strain ATCC 17899 / DSM 180 / NBRC 103801 / NCIMB 10441 / D)</name>
    <name type="common">Chromatium vinosum</name>
    <dbReference type="NCBI Taxonomy" id="572477"/>
    <lineage>
        <taxon>Bacteria</taxon>
        <taxon>Pseudomonadati</taxon>
        <taxon>Pseudomonadota</taxon>
        <taxon>Gammaproteobacteria</taxon>
        <taxon>Chromatiales</taxon>
        <taxon>Chromatiaceae</taxon>
        <taxon>Allochromatium</taxon>
    </lineage>
</organism>
<keyword evidence="4" id="KW-0408">Iron</keyword>
<dbReference type="InterPro" id="IPR007197">
    <property type="entry name" value="rSAM"/>
</dbReference>
<dbReference type="Proteomes" id="UP000001441">
    <property type="component" value="Chromosome"/>
</dbReference>
<evidence type="ECO:0000256" key="3">
    <source>
        <dbReference type="ARBA" id="ARBA00022723"/>
    </source>
</evidence>
<dbReference type="InterPro" id="IPR050377">
    <property type="entry name" value="Radical_SAM_PqqE_MftC-like"/>
</dbReference>
<keyword evidence="3" id="KW-0479">Metal-binding</keyword>
<dbReference type="GO" id="GO:0051536">
    <property type="term" value="F:iron-sulfur cluster binding"/>
    <property type="evidence" value="ECO:0007669"/>
    <property type="project" value="UniProtKB-KW"/>
</dbReference>
<proteinExistence type="predicted"/>
<evidence type="ECO:0000313" key="7">
    <source>
        <dbReference type="Proteomes" id="UP000001441"/>
    </source>
</evidence>
<keyword evidence="7" id="KW-1185">Reference proteome</keyword>
<evidence type="ECO:0000313" key="6">
    <source>
        <dbReference type="EMBL" id="ADC62865.1"/>
    </source>
</evidence>
<dbReference type="PANTHER" id="PTHR11228">
    <property type="entry name" value="RADICAL SAM DOMAIN PROTEIN"/>
    <property type="match status" value="1"/>
</dbReference>
<keyword evidence="2" id="KW-0949">S-adenosyl-L-methionine</keyword>
<evidence type="ECO:0000256" key="4">
    <source>
        <dbReference type="ARBA" id="ARBA00023004"/>
    </source>
</evidence>
<keyword evidence="5" id="KW-0411">Iron-sulfur</keyword>
<dbReference type="AlphaFoldDB" id="D3RUK6"/>
<evidence type="ECO:0000256" key="1">
    <source>
        <dbReference type="ARBA" id="ARBA00001966"/>
    </source>
</evidence>
<dbReference type="GO" id="GO:0003824">
    <property type="term" value="F:catalytic activity"/>
    <property type="evidence" value="ECO:0007669"/>
    <property type="project" value="InterPro"/>
</dbReference>
<name>D3RUK6_ALLVD</name>
<dbReference type="SFLD" id="SFLDG01067">
    <property type="entry name" value="SPASM/twitch_domain_containing"/>
    <property type="match status" value="1"/>
</dbReference>
<dbReference type="SFLD" id="SFLDS00029">
    <property type="entry name" value="Radical_SAM"/>
    <property type="match status" value="1"/>
</dbReference>
<dbReference type="OrthoDB" id="7690664at2"/>
<dbReference type="EMBL" id="CP001896">
    <property type="protein sequence ID" value="ADC62865.1"/>
    <property type="molecule type" value="Genomic_DNA"/>
</dbReference>
<protein>
    <submittedName>
        <fullName evidence="6">Radical SAM domain protein</fullName>
    </submittedName>
</protein>
<dbReference type="SUPFAM" id="SSF102114">
    <property type="entry name" value="Radical SAM enzymes"/>
    <property type="match status" value="1"/>
</dbReference>
<reference evidence="6 7" key="1">
    <citation type="journal article" date="2011" name="Stand. Genomic Sci.">
        <title>Complete genome sequence of Allochromatium vinosum DSM 180(T).</title>
        <authorList>
            <person name="Weissgerber T."/>
            <person name="Zigann R."/>
            <person name="Bruce D."/>
            <person name="Chang Y.J."/>
            <person name="Detter J.C."/>
            <person name="Han C."/>
            <person name="Hauser L."/>
            <person name="Jeffries C.D."/>
            <person name="Land M."/>
            <person name="Munk A.C."/>
            <person name="Tapia R."/>
            <person name="Dahl C."/>
        </authorList>
    </citation>
    <scope>NUCLEOTIDE SEQUENCE [LARGE SCALE GENOMIC DNA]</scope>
    <source>
        <strain evidence="7">ATCC 17899 / DSM 180 / NBRC 103801 / NCIMB 10441 / D</strain>
    </source>
</reference>
<dbReference type="PANTHER" id="PTHR11228:SF7">
    <property type="entry name" value="PQQA PEPTIDE CYCLASE"/>
    <property type="match status" value="1"/>
</dbReference>
<dbReference type="STRING" id="572477.Alvin_1941"/>
<dbReference type="InterPro" id="IPR013785">
    <property type="entry name" value="Aldolase_TIM"/>
</dbReference>
<dbReference type="InterPro" id="IPR058240">
    <property type="entry name" value="rSAM_sf"/>
</dbReference>
<dbReference type="RefSeq" id="WP_012971138.1">
    <property type="nucleotide sequence ID" value="NC_013851.1"/>
</dbReference>
<dbReference type="eggNOG" id="COG0535">
    <property type="taxonomic scope" value="Bacteria"/>
</dbReference>
<dbReference type="KEGG" id="alv:Alvin_1941"/>
<evidence type="ECO:0000256" key="5">
    <source>
        <dbReference type="ARBA" id="ARBA00023014"/>
    </source>
</evidence>
<dbReference type="HOGENOM" id="CLU_646618_0_0_6"/>
<accession>D3RUK6</accession>
<comment type="cofactor">
    <cofactor evidence="1">
        <name>[4Fe-4S] cluster</name>
        <dbReference type="ChEBI" id="CHEBI:49883"/>
    </cofactor>
</comment>
<sequence>MDIHALAAMSRNRPVYCWGAGRYGVMAMDALRRHGVGITGFIDKTIRSSRDDTNKILAPEAIDSPADGFVVVTSMFFEHEIESALLAKGYTNERDYVLYSNLKRWSFEIDVSGICQLKCPTCPNGNFTGRKLSQTMMSFALYCQILDKLITEVDFLPDVQLYSWGEPLLNPSLPDIVAYSADQGVAVGISSNLNDIRHLERTVQAKPDWFRVSLSGTGNQYSLTHRGGNWDKVASNMEQLARLRDLHHPEMIIEVNYHLYRNNEKNLDEIAAICERNGFLLKPNAAYIDPLDTLIDYAEGKPLPDSMLEIAQSLILDIDAVIQDCRLSSSDSCVRENTIVIHSDGTIRQCPHVFGSQYKLEKNILSSSISEIDRLFLARDLCARCKSLGMNNFYAHFLSHTKLES</sequence>
<dbReference type="Gene3D" id="3.20.20.70">
    <property type="entry name" value="Aldolase class I"/>
    <property type="match status" value="1"/>
</dbReference>
<gene>
    <name evidence="6" type="ordered locus">Alvin_1941</name>
</gene>